<dbReference type="InterPro" id="IPR036582">
    <property type="entry name" value="Mao_N_sf"/>
</dbReference>
<protein>
    <submittedName>
        <fullName evidence="4">Copper amine oxidase N-terminal domain-containing protein</fullName>
    </submittedName>
</protein>
<keyword evidence="2" id="KW-0732">Signal</keyword>
<feature type="signal peptide" evidence="2">
    <location>
        <begin position="1"/>
        <end position="24"/>
    </location>
</feature>
<comment type="caution">
    <text evidence="4">The sequence shown here is derived from an EMBL/GenBank/DDBJ whole genome shotgun (WGS) entry which is preliminary data.</text>
</comment>
<feature type="compositionally biased region" description="Basic and acidic residues" evidence="1">
    <location>
        <begin position="89"/>
        <end position="128"/>
    </location>
</feature>
<evidence type="ECO:0000256" key="1">
    <source>
        <dbReference type="SAM" id="MobiDB-lite"/>
    </source>
</evidence>
<feature type="region of interest" description="Disordered" evidence="1">
    <location>
        <begin position="20"/>
        <end position="151"/>
    </location>
</feature>
<dbReference type="Proteomes" id="UP001589776">
    <property type="component" value="Unassembled WGS sequence"/>
</dbReference>
<dbReference type="Gene3D" id="3.30.457.10">
    <property type="entry name" value="Copper amine oxidase-like, N-terminal domain"/>
    <property type="match status" value="1"/>
</dbReference>
<feature type="compositionally biased region" description="Low complexity" evidence="1">
    <location>
        <begin position="36"/>
        <end position="88"/>
    </location>
</feature>
<feature type="domain" description="Copper amine oxidase-like N-terminal" evidence="3">
    <location>
        <begin position="255"/>
        <end position="362"/>
    </location>
</feature>
<evidence type="ECO:0000313" key="5">
    <source>
        <dbReference type="Proteomes" id="UP001589776"/>
    </source>
</evidence>
<dbReference type="EMBL" id="JBHLWN010000074">
    <property type="protein sequence ID" value="MFC0214549.1"/>
    <property type="molecule type" value="Genomic_DNA"/>
</dbReference>
<sequence length="367" mass="38808">MKKMKIFLAAALLACCLAPASASAKSDGGGRGGSDNSGNSSSSSSDSSGNSSSSSSGGSSSSSSSSSNNNDNDSGNRNKNKNNSSAERSSGDRHSGFETKKQGSEAPKKQDEDHSGNKKNDKLDDGSNRKGRPTVTEDTYGGKGKGQGGGHQGYRGLLNAIDNVKDKPAGAVLAELMLTRYGTNLTEEQKAALADIIAKEEALAKAAELLDKQGSVTEAVYLQKEAIKANVRNVESYKQLGKMYEKLGRKGVKLYVNGEEPAADIAPILRDGTTLVPFRAISESLKASVSWNPDERSVTVTRGDVTVKLIIDSKTAYVNEKPVELEVAPAIENDSTVVPARFVSESLDATVEYEPETQSVVIFEEQK</sequence>
<evidence type="ECO:0000256" key="2">
    <source>
        <dbReference type="SAM" id="SignalP"/>
    </source>
</evidence>
<accession>A0ABV6DPH4</accession>
<proteinExistence type="predicted"/>
<keyword evidence="5" id="KW-1185">Reference proteome</keyword>
<gene>
    <name evidence="4" type="ORF">ACFFK0_19125</name>
</gene>
<dbReference type="InterPro" id="IPR012854">
    <property type="entry name" value="Cu_amine_oxidase-like_N"/>
</dbReference>
<feature type="chain" id="PRO_5047263038" evidence="2">
    <location>
        <begin position="25"/>
        <end position="367"/>
    </location>
</feature>
<dbReference type="RefSeq" id="WP_377471931.1">
    <property type="nucleotide sequence ID" value="NZ_JBHLWN010000074.1"/>
</dbReference>
<dbReference type="Pfam" id="PF07833">
    <property type="entry name" value="Cu_amine_oxidN1"/>
    <property type="match status" value="1"/>
</dbReference>
<dbReference type="SUPFAM" id="SSF55383">
    <property type="entry name" value="Copper amine oxidase, domain N"/>
    <property type="match status" value="1"/>
</dbReference>
<reference evidence="4 5" key="1">
    <citation type="submission" date="2024-09" db="EMBL/GenBank/DDBJ databases">
        <authorList>
            <person name="Sun Q."/>
            <person name="Mori K."/>
        </authorList>
    </citation>
    <scope>NUCLEOTIDE SEQUENCE [LARGE SCALE GENOMIC DNA]</scope>
    <source>
        <strain evidence="4 5">CCM 7759</strain>
    </source>
</reference>
<organism evidence="4 5">
    <name type="scientific">Paenibacillus chartarius</name>
    <dbReference type="NCBI Taxonomy" id="747481"/>
    <lineage>
        <taxon>Bacteria</taxon>
        <taxon>Bacillati</taxon>
        <taxon>Bacillota</taxon>
        <taxon>Bacilli</taxon>
        <taxon>Bacillales</taxon>
        <taxon>Paenibacillaceae</taxon>
        <taxon>Paenibacillus</taxon>
    </lineage>
</organism>
<evidence type="ECO:0000313" key="4">
    <source>
        <dbReference type="EMBL" id="MFC0214549.1"/>
    </source>
</evidence>
<name>A0ABV6DPH4_9BACL</name>
<feature type="compositionally biased region" description="Gly residues" evidence="1">
    <location>
        <begin position="141"/>
        <end position="151"/>
    </location>
</feature>
<evidence type="ECO:0000259" key="3">
    <source>
        <dbReference type="Pfam" id="PF07833"/>
    </source>
</evidence>